<evidence type="ECO:0000313" key="1">
    <source>
        <dbReference type="EMBL" id="KAK3178356.1"/>
    </source>
</evidence>
<dbReference type="SUPFAM" id="SSF53254">
    <property type="entry name" value="Phosphoglycerate mutase-like"/>
    <property type="match status" value="1"/>
</dbReference>
<protein>
    <submittedName>
        <fullName evidence="1">Uncharacterized protein</fullName>
    </submittedName>
</protein>
<proteinExistence type="predicted"/>
<name>A0AAD9ZHA8_9LECA</name>
<dbReference type="InterPro" id="IPR029033">
    <property type="entry name" value="His_PPase_superfam"/>
</dbReference>
<dbReference type="PANTHER" id="PTHR16220:SF0">
    <property type="entry name" value="WD REPEAT-CONTAINING PROTEIN WRAP73"/>
    <property type="match status" value="1"/>
</dbReference>
<accession>A0AAD9ZHA8</accession>
<sequence>MPRNETNEMQYLNFLIQKWMPNNSKVQVDSHPRLSGIMDTINSTLAHGPKTRLPTPFYDKKGRDIIDKICVEEWFSGFQESNEYRKVGIGGLAGDIVARMVGSIEKSGNDGLLEIGGEDGALGTGRGGEKDIKFGMSGCHDTTLAALLASLGCFEGEKWPPYTSHIAFELFKEAQAERESIDGDRLDEPVTARAAHKQNQGRLSTFFGTGGKEKLSTEGVSRKSIDELTATERDKLSGHYVRIRYNDRPMVIPGCKLPGRHLHGDESFCTLEAFKVIVDKFTPKNWKEACLTNIDGPAFPAFPAEIERAGPAIVGGSQEQGNEQVRWPCNRILLADDDTIRVYDVNDTKWSALIERAASNFGRIADVAFGHNPNEFLVFSDFGVKLTIWSLITCRGIEIRDPKYMVHCYSYRPRTGHMAILTRLAAQDNLMLLSPRNHELITSVELPTVDAQEVAWSPDGYWLAIRDAASSGNKVLVYTADGHLFKTYNGAGYAEDIGLGVKRLAWSPSNGILALGDYNDNVIILSKNTFSLAATFHHPSTILLPEMNIWQEQLNVSKSRTYAAAPQPASLPTSAALGKPNSPGHGISIMSFNGDGTLLATKDDSVPTTVWIWSLQSGRPVANLIHHSPVKQVAWHSQQSDLLLIHCAIPEPAVHLWKSTWDAPRIVTLPLERAGSRLEASWLQSPHSDSFNLMITSTHQYATARISKNGDLIPEVGNLDLGFRSVGTGAEDMFDEGNSLDLSPIKITHDDTMEVHDSYDDGNDSSGSSFEMGNEMIDDTFHYRRHIKAAG</sequence>
<dbReference type="PANTHER" id="PTHR16220">
    <property type="entry name" value="WD REPEAT PROTEIN 8-RELATED"/>
    <property type="match status" value="1"/>
</dbReference>
<dbReference type="GO" id="GO:1990811">
    <property type="term" value="C:MWP complex"/>
    <property type="evidence" value="ECO:0007669"/>
    <property type="project" value="TreeGrafter"/>
</dbReference>
<reference evidence="1" key="1">
    <citation type="submission" date="2022-11" db="EMBL/GenBank/DDBJ databases">
        <title>Chromosomal genome sequence assembly and mating type (MAT) locus characterization of the leprose asexual lichenized fungus Lepraria neglecta (Nyl.) Erichsen.</title>
        <authorList>
            <person name="Allen J.L."/>
            <person name="Pfeffer B."/>
        </authorList>
    </citation>
    <scope>NUCLEOTIDE SEQUENCE</scope>
    <source>
        <strain evidence="1">Allen 5258</strain>
    </source>
</reference>
<comment type="caution">
    <text evidence="1">The sequence shown here is derived from an EMBL/GenBank/DDBJ whole genome shotgun (WGS) entry which is preliminary data.</text>
</comment>
<dbReference type="Pfam" id="PF00328">
    <property type="entry name" value="His_Phos_2"/>
    <property type="match status" value="1"/>
</dbReference>
<dbReference type="InterPro" id="IPR052778">
    <property type="entry name" value="Centrosome-WD_assoc"/>
</dbReference>
<dbReference type="GO" id="GO:1990810">
    <property type="term" value="P:microtubule anchoring at mitotic spindle pole body"/>
    <property type="evidence" value="ECO:0007669"/>
    <property type="project" value="TreeGrafter"/>
</dbReference>
<dbReference type="InterPro" id="IPR000560">
    <property type="entry name" value="His_Pase_clade-2"/>
</dbReference>
<dbReference type="Gene3D" id="3.40.50.1240">
    <property type="entry name" value="Phosphoglycerate mutase-like"/>
    <property type="match status" value="1"/>
</dbReference>
<dbReference type="GO" id="GO:0005815">
    <property type="term" value="C:microtubule organizing center"/>
    <property type="evidence" value="ECO:0007669"/>
    <property type="project" value="TreeGrafter"/>
</dbReference>
<dbReference type="EMBL" id="JASNWA010000003">
    <property type="protein sequence ID" value="KAK3178356.1"/>
    <property type="molecule type" value="Genomic_DNA"/>
</dbReference>
<gene>
    <name evidence="1" type="ORF">OEA41_000491</name>
</gene>
<dbReference type="Proteomes" id="UP001276659">
    <property type="component" value="Unassembled WGS sequence"/>
</dbReference>
<evidence type="ECO:0000313" key="2">
    <source>
        <dbReference type="Proteomes" id="UP001276659"/>
    </source>
</evidence>
<keyword evidence="2" id="KW-1185">Reference proteome</keyword>
<dbReference type="Gene3D" id="2.130.10.10">
    <property type="entry name" value="YVTN repeat-like/Quinoprotein amine dehydrogenase"/>
    <property type="match status" value="2"/>
</dbReference>
<dbReference type="SUPFAM" id="SSF69322">
    <property type="entry name" value="Tricorn protease domain 2"/>
    <property type="match status" value="1"/>
</dbReference>
<dbReference type="InterPro" id="IPR015943">
    <property type="entry name" value="WD40/YVTN_repeat-like_dom_sf"/>
</dbReference>
<organism evidence="1 2">
    <name type="scientific">Lepraria neglecta</name>
    <dbReference type="NCBI Taxonomy" id="209136"/>
    <lineage>
        <taxon>Eukaryota</taxon>
        <taxon>Fungi</taxon>
        <taxon>Dikarya</taxon>
        <taxon>Ascomycota</taxon>
        <taxon>Pezizomycotina</taxon>
        <taxon>Lecanoromycetes</taxon>
        <taxon>OSLEUM clade</taxon>
        <taxon>Lecanoromycetidae</taxon>
        <taxon>Lecanorales</taxon>
        <taxon>Lecanorineae</taxon>
        <taxon>Stereocaulaceae</taxon>
        <taxon>Lepraria</taxon>
    </lineage>
</organism>
<dbReference type="AlphaFoldDB" id="A0AAD9ZHA8"/>